<name>A0A285E8F0_9ACTN</name>
<evidence type="ECO:0000256" key="1">
    <source>
        <dbReference type="SAM" id="MobiDB-lite"/>
    </source>
</evidence>
<dbReference type="PANTHER" id="PTHR33877">
    <property type="entry name" value="SLL1193 PROTEIN"/>
    <property type="match status" value="1"/>
</dbReference>
<keyword evidence="4" id="KW-1185">Reference proteome</keyword>
<dbReference type="OrthoDB" id="9802901at2"/>
<keyword evidence="3" id="KW-0540">Nuclease</keyword>
<dbReference type="CDD" id="cd00085">
    <property type="entry name" value="HNHc"/>
    <property type="match status" value="1"/>
</dbReference>
<dbReference type="EMBL" id="OBDO01000001">
    <property type="protein sequence ID" value="SNX95153.1"/>
    <property type="molecule type" value="Genomic_DNA"/>
</dbReference>
<evidence type="ECO:0000313" key="4">
    <source>
        <dbReference type="Proteomes" id="UP000219514"/>
    </source>
</evidence>
<proteinExistence type="predicted"/>
<sequence length="152" mass="16911">MGEMSPRRRPPEADPAPLRSPGRAERLAAVLERDGGTCTWCGRAFGPLVVPTTDHVVPRVKGGPSWLENEVAACRRCNAERGHRTPVDWLQECRRRGWPADAPRLARVLTALEVAIAREGGQRRARPYLDAQLRRLRRQEPQGAAPGRRTVA</sequence>
<dbReference type="Pfam" id="PF14279">
    <property type="entry name" value="HNH_5"/>
    <property type="match status" value="1"/>
</dbReference>
<evidence type="ECO:0000313" key="3">
    <source>
        <dbReference type="EMBL" id="SNX95153.1"/>
    </source>
</evidence>
<keyword evidence="3" id="KW-0378">Hydrolase</keyword>
<gene>
    <name evidence="3" type="ORF">SAMN06893097_101961</name>
</gene>
<feature type="region of interest" description="Disordered" evidence="1">
    <location>
        <begin position="1"/>
        <end position="23"/>
    </location>
</feature>
<accession>A0A285E8F0</accession>
<dbReference type="AlphaFoldDB" id="A0A285E8F0"/>
<feature type="compositionally biased region" description="Basic and acidic residues" evidence="1">
    <location>
        <begin position="1"/>
        <end position="12"/>
    </location>
</feature>
<reference evidence="3 4" key="1">
    <citation type="submission" date="2017-09" db="EMBL/GenBank/DDBJ databases">
        <authorList>
            <person name="Ehlers B."/>
            <person name="Leendertz F.H."/>
        </authorList>
    </citation>
    <scope>NUCLEOTIDE SEQUENCE [LARGE SCALE GENOMIC DNA]</scope>
    <source>
        <strain evidence="3 4">DSM 46844</strain>
    </source>
</reference>
<feature type="domain" description="HNH nuclease" evidence="2">
    <location>
        <begin position="25"/>
        <end position="79"/>
    </location>
</feature>
<dbReference type="Proteomes" id="UP000219514">
    <property type="component" value="Unassembled WGS sequence"/>
</dbReference>
<dbReference type="GO" id="GO:0004519">
    <property type="term" value="F:endonuclease activity"/>
    <property type="evidence" value="ECO:0007669"/>
    <property type="project" value="UniProtKB-KW"/>
</dbReference>
<dbReference type="InterPro" id="IPR003615">
    <property type="entry name" value="HNH_nuc"/>
</dbReference>
<keyword evidence="3" id="KW-0255">Endonuclease</keyword>
<evidence type="ECO:0000259" key="2">
    <source>
        <dbReference type="SMART" id="SM00507"/>
    </source>
</evidence>
<protein>
    <submittedName>
        <fullName evidence="3">HNH endonuclease</fullName>
    </submittedName>
</protein>
<dbReference type="SMART" id="SM00507">
    <property type="entry name" value="HNHc"/>
    <property type="match status" value="1"/>
</dbReference>
<dbReference type="Gene3D" id="1.10.30.50">
    <property type="match status" value="1"/>
</dbReference>
<organism evidence="3 4">
    <name type="scientific">Geodermatophilus sabuli</name>
    <dbReference type="NCBI Taxonomy" id="1564158"/>
    <lineage>
        <taxon>Bacteria</taxon>
        <taxon>Bacillati</taxon>
        <taxon>Actinomycetota</taxon>
        <taxon>Actinomycetes</taxon>
        <taxon>Geodermatophilales</taxon>
        <taxon>Geodermatophilaceae</taxon>
        <taxon>Geodermatophilus</taxon>
    </lineage>
</organism>
<dbReference type="PANTHER" id="PTHR33877:SF2">
    <property type="entry name" value="OS07G0170200 PROTEIN"/>
    <property type="match status" value="1"/>
</dbReference>
<dbReference type="InterPro" id="IPR029471">
    <property type="entry name" value="HNH_5"/>
</dbReference>
<dbReference type="InterPro" id="IPR052892">
    <property type="entry name" value="NA-targeting_endonuclease"/>
</dbReference>